<dbReference type="InterPro" id="IPR047641">
    <property type="entry name" value="ABC_transpr_MalK/UgpC-like"/>
</dbReference>
<feature type="non-terminal residue" evidence="5">
    <location>
        <position position="240"/>
    </location>
</feature>
<dbReference type="Gene3D" id="3.40.50.300">
    <property type="entry name" value="P-loop containing nucleotide triphosphate hydrolases"/>
    <property type="match status" value="1"/>
</dbReference>
<gene>
    <name evidence="5" type="ORF">LCGC14_2580990</name>
</gene>
<dbReference type="GO" id="GO:0022857">
    <property type="term" value="F:transmembrane transporter activity"/>
    <property type="evidence" value="ECO:0007669"/>
    <property type="project" value="UniProtKB-ARBA"/>
</dbReference>
<dbReference type="SUPFAM" id="SSF52540">
    <property type="entry name" value="P-loop containing nucleoside triphosphate hydrolases"/>
    <property type="match status" value="1"/>
</dbReference>
<dbReference type="PROSITE" id="PS50893">
    <property type="entry name" value="ABC_TRANSPORTER_2"/>
    <property type="match status" value="1"/>
</dbReference>
<sequence>MATITLDKLTKRFGKQTAVKDLTLKIDENEFVALLGPSGCGKTTTMNMISGILKPDMGKVYFDEREMNDVPAGKRGVGFVFQNYAVFTHMTVYNNIACGLKVRKFPASDIDTEVIKAAKLLRIDHVLNTNAERLSINDMQKVALARTLVTKPEILLLDEPLSNLDAALRNIMRAELKRLHLELGQTTVYVTHDQVEAMSLADRIAVMNFAVLQQFDTPYEVYRRPKNLFVANFIGSPTMN</sequence>
<dbReference type="AlphaFoldDB" id="A0A0F9CQJ2"/>
<dbReference type="GO" id="GO:0005524">
    <property type="term" value="F:ATP binding"/>
    <property type="evidence" value="ECO:0007669"/>
    <property type="project" value="UniProtKB-KW"/>
</dbReference>
<evidence type="ECO:0000256" key="2">
    <source>
        <dbReference type="ARBA" id="ARBA00022741"/>
    </source>
</evidence>
<feature type="domain" description="ABC transporter" evidence="4">
    <location>
        <begin position="4"/>
        <end position="234"/>
    </location>
</feature>
<dbReference type="SMART" id="SM00382">
    <property type="entry name" value="AAA"/>
    <property type="match status" value="1"/>
</dbReference>
<dbReference type="PANTHER" id="PTHR43875:SF1">
    <property type="entry name" value="OSMOPROTECTIVE COMPOUNDS UPTAKE ATP-BINDING PROTEIN GGTA"/>
    <property type="match status" value="1"/>
</dbReference>
<dbReference type="GO" id="GO:0016887">
    <property type="term" value="F:ATP hydrolysis activity"/>
    <property type="evidence" value="ECO:0007669"/>
    <property type="project" value="InterPro"/>
</dbReference>
<reference evidence="5" key="1">
    <citation type="journal article" date="2015" name="Nature">
        <title>Complex archaea that bridge the gap between prokaryotes and eukaryotes.</title>
        <authorList>
            <person name="Spang A."/>
            <person name="Saw J.H."/>
            <person name="Jorgensen S.L."/>
            <person name="Zaremba-Niedzwiedzka K."/>
            <person name="Martijn J."/>
            <person name="Lind A.E."/>
            <person name="van Eijk R."/>
            <person name="Schleper C."/>
            <person name="Guy L."/>
            <person name="Ettema T.J."/>
        </authorList>
    </citation>
    <scope>NUCLEOTIDE SEQUENCE</scope>
</reference>
<dbReference type="FunFam" id="3.40.50.300:FF:000042">
    <property type="entry name" value="Maltose/maltodextrin ABC transporter, ATP-binding protein"/>
    <property type="match status" value="1"/>
</dbReference>
<dbReference type="Pfam" id="PF00005">
    <property type="entry name" value="ABC_tran"/>
    <property type="match status" value="1"/>
</dbReference>
<dbReference type="EMBL" id="LAZR01043087">
    <property type="protein sequence ID" value="KKL07936.1"/>
    <property type="molecule type" value="Genomic_DNA"/>
</dbReference>
<dbReference type="InterPro" id="IPR003593">
    <property type="entry name" value="AAA+_ATPase"/>
</dbReference>
<keyword evidence="2" id="KW-0547">Nucleotide-binding</keyword>
<dbReference type="InterPro" id="IPR027417">
    <property type="entry name" value="P-loop_NTPase"/>
</dbReference>
<comment type="caution">
    <text evidence="5">The sequence shown here is derived from an EMBL/GenBank/DDBJ whole genome shotgun (WGS) entry which is preliminary data.</text>
</comment>
<dbReference type="InterPro" id="IPR003439">
    <property type="entry name" value="ABC_transporter-like_ATP-bd"/>
</dbReference>
<accession>A0A0F9CQJ2</accession>
<evidence type="ECO:0000259" key="4">
    <source>
        <dbReference type="PROSITE" id="PS50893"/>
    </source>
</evidence>
<evidence type="ECO:0000256" key="3">
    <source>
        <dbReference type="ARBA" id="ARBA00022840"/>
    </source>
</evidence>
<dbReference type="Gene3D" id="2.40.50.100">
    <property type="match status" value="1"/>
</dbReference>
<organism evidence="5">
    <name type="scientific">marine sediment metagenome</name>
    <dbReference type="NCBI Taxonomy" id="412755"/>
    <lineage>
        <taxon>unclassified sequences</taxon>
        <taxon>metagenomes</taxon>
        <taxon>ecological metagenomes</taxon>
    </lineage>
</organism>
<dbReference type="GO" id="GO:0055052">
    <property type="term" value="C:ATP-binding cassette (ABC) transporter complex, substrate-binding subunit-containing"/>
    <property type="evidence" value="ECO:0007669"/>
    <property type="project" value="TreeGrafter"/>
</dbReference>
<name>A0A0F9CQJ2_9ZZZZ</name>
<proteinExistence type="predicted"/>
<keyword evidence="1" id="KW-0813">Transport</keyword>
<evidence type="ECO:0000313" key="5">
    <source>
        <dbReference type="EMBL" id="KKL07936.1"/>
    </source>
</evidence>
<dbReference type="PANTHER" id="PTHR43875">
    <property type="entry name" value="MALTODEXTRIN IMPORT ATP-BINDING PROTEIN MSMX"/>
    <property type="match status" value="1"/>
</dbReference>
<keyword evidence="3" id="KW-0067">ATP-binding</keyword>
<protein>
    <recommendedName>
        <fullName evidence="4">ABC transporter domain-containing protein</fullName>
    </recommendedName>
</protein>
<evidence type="ECO:0000256" key="1">
    <source>
        <dbReference type="ARBA" id="ARBA00022448"/>
    </source>
</evidence>